<dbReference type="PROSITE" id="PS51471">
    <property type="entry name" value="FE2OG_OXY"/>
    <property type="match status" value="1"/>
</dbReference>
<proteinExistence type="inferred from homology"/>
<evidence type="ECO:0000313" key="4">
    <source>
        <dbReference type="Proteomes" id="UP000092993"/>
    </source>
</evidence>
<keyword evidence="1" id="KW-0479">Metal-binding</keyword>
<evidence type="ECO:0000313" key="3">
    <source>
        <dbReference type="EMBL" id="OBZ65457.1"/>
    </source>
</evidence>
<feature type="domain" description="Fe2OG dioxygenase" evidence="2">
    <location>
        <begin position="197"/>
        <end position="295"/>
    </location>
</feature>
<gene>
    <name evidence="3" type="primary">aco_1</name>
    <name evidence="3" type="ORF">A0H81_14571</name>
</gene>
<keyword evidence="1" id="KW-0560">Oxidoreductase</keyword>
<evidence type="ECO:0000259" key="2">
    <source>
        <dbReference type="PROSITE" id="PS51471"/>
    </source>
</evidence>
<sequence>MSSRSNGRVGWYINTPCGRHDDIPTHPLLVVDYQLIRAGDKDEISKLWKAATELGFWYLKNHGVDREVDEMFELGAETMRLPLEEKMKYEEGDDGFSFGYKPAGVNAVDDKGSTDATEFLNVSKDDALAWPKQAHRSYPSTVNARMQSTVIPFVQKSLAINHFFIDVLNNQLGLPEGALAKLHRAEEHSGCVARIIKADPPLVPFSEEKIHLSAHTDFGSLSFLHNRLGGLQVLAPGADRWQYVKPLPGHAICNIGDSLNIFSGGILRSNIHRVIPPPKDQAKFERWSVIYFTRPHNSVELPPAGKFDTGITEEAWLERRVRSTKLLYYKGAESWIAYRGTEDPELTARVGM</sequence>
<keyword evidence="4" id="KW-1185">Reference proteome</keyword>
<organism evidence="3 4">
    <name type="scientific">Grifola frondosa</name>
    <name type="common">Maitake</name>
    <name type="synonym">Polyporus frondosus</name>
    <dbReference type="NCBI Taxonomy" id="5627"/>
    <lineage>
        <taxon>Eukaryota</taxon>
        <taxon>Fungi</taxon>
        <taxon>Dikarya</taxon>
        <taxon>Basidiomycota</taxon>
        <taxon>Agaricomycotina</taxon>
        <taxon>Agaricomycetes</taxon>
        <taxon>Polyporales</taxon>
        <taxon>Grifolaceae</taxon>
        <taxon>Grifola</taxon>
    </lineage>
</organism>
<dbReference type="InterPro" id="IPR027443">
    <property type="entry name" value="IPNS-like_sf"/>
</dbReference>
<evidence type="ECO:0000256" key="1">
    <source>
        <dbReference type="RuleBase" id="RU003682"/>
    </source>
</evidence>
<dbReference type="InterPro" id="IPR044861">
    <property type="entry name" value="IPNS-like_FE2OG_OXY"/>
</dbReference>
<comment type="caution">
    <text evidence="3">The sequence shown here is derived from an EMBL/GenBank/DDBJ whole genome shotgun (WGS) entry which is preliminary data.</text>
</comment>
<reference evidence="3 4" key="1">
    <citation type="submission" date="2016-03" db="EMBL/GenBank/DDBJ databases">
        <title>Whole genome sequencing of Grifola frondosa 9006-11.</title>
        <authorList>
            <person name="Min B."/>
            <person name="Park H."/>
            <person name="Kim J.-G."/>
            <person name="Cho H."/>
            <person name="Oh Y.-L."/>
            <person name="Kong W.-S."/>
            <person name="Choi I.-G."/>
        </authorList>
    </citation>
    <scope>NUCLEOTIDE SEQUENCE [LARGE SCALE GENOMIC DNA]</scope>
    <source>
        <strain evidence="3 4">9006-11</strain>
    </source>
</reference>
<dbReference type="Pfam" id="PF03171">
    <property type="entry name" value="2OG-FeII_Oxy"/>
    <property type="match status" value="1"/>
</dbReference>
<keyword evidence="1" id="KW-0408">Iron</keyword>
<dbReference type="InterPro" id="IPR050231">
    <property type="entry name" value="Iron_ascorbate_oxido_reductase"/>
</dbReference>
<dbReference type="PANTHER" id="PTHR47990">
    <property type="entry name" value="2-OXOGLUTARATE (2OG) AND FE(II)-DEPENDENT OXYGENASE SUPERFAMILY PROTEIN-RELATED"/>
    <property type="match status" value="1"/>
</dbReference>
<dbReference type="GO" id="GO:0046872">
    <property type="term" value="F:metal ion binding"/>
    <property type="evidence" value="ECO:0007669"/>
    <property type="project" value="UniProtKB-KW"/>
</dbReference>
<dbReference type="SUPFAM" id="SSF51197">
    <property type="entry name" value="Clavaminate synthase-like"/>
    <property type="match status" value="1"/>
</dbReference>
<dbReference type="Proteomes" id="UP000092993">
    <property type="component" value="Unassembled WGS sequence"/>
</dbReference>
<dbReference type="AlphaFoldDB" id="A0A1C7LNC7"/>
<dbReference type="OrthoDB" id="406156at2759"/>
<comment type="similarity">
    <text evidence="1">Belongs to the iron/ascorbate-dependent oxidoreductase family.</text>
</comment>
<dbReference type="STRING" id="5627.A0A1C7LNC7"/>
<dbReference type="InterPro" id="IPR026992">
    <property type="entry name" value="DIOX_N"/>
</dbReference>
<dbReference type="Gene3D" id="2.60.120.330">
    <property type="entry name" value="B-lactam Antibiotic, Isopenicillin N Synthase, Chain"/>
    <property type="match status" value="1"/>
</dbReference>
<protein>
    <submittedName>
        <fullName evidence="3">1-aminocyclopropane-1-carboxylate oxidase</fullName>
    </submittedName>
</protein>
<dbReference type="InterPro" id="IPR005123">
    <property type="entry name" value="Oxoglu/Fe-dep_dioxygenase_dom"/>
</dbReference>
<dbReference type="GO" id="GO:0016491">
    <property type="term" value="F:oxidoreductase activity"/>
    <property type="evidence" value="ECO:0007669"/>
    <property type="project" value="UniProtKB-KW"/>
</dbReference>
<name>A0A1C7LNC7_GRIFR</name>
<dbReference type="EMBL" id="LUGG01000044">
    <property type="protein sequence ID" value="OBZ65457.1"/>
    <property type="molecule type" value="Genomic_DNA"/>
</dbReference>
<accession>A0A1C7LNC7</accession>
<dbReference type="OMA" id="TYIRNSH"/>
<dbReference type="Pfam" id="PF14226">
    <property type="entry name" value="DIOX_N"/>
    <property type="match status" value="1"/>
</dbReference>